<evidence type="ECO:0000313" key="8">
    <source>
        <dbReference type="RefSeq" id="XP_039136933.1"/>
    </source>
</evidence>
<evidence type="ECO:0000259" key="5">
    <source>
        <dbReference type="PROSITE" id="PS51059"/>
    </source>
</evidence>
<sequence>MELPPSSPELITSFCCFSHSPRAQVRDFNNFKNSARPSRILFFSNDSWIDFARKVFDDLCAAFVAGKPAVDVTVDGKSCLVNFLSMSLIEVDTGILKSIAWIDCNGRCFFPRVLPERMHASQLKKRPLCDDHCWKAKKKEKIMESSDFDERSDESPDVCSVIASPEKQSWPDLLSLSEESASYKHVEDLFLAGVRPLDSDIVVTGVRKCTHASRSAKCRKSTFDMNVQSTKALRGDSNVKLGWYGASPKEVAGIIAHGFGQPNYKSFGHGAHGVGVHLSPPNFGFASSLLSTPDENGEKHLILCQVLMGNSEQIPAGSYQFHPSNDLFDTAVDDLKSPRWFIVWTTHMNTHILPLYVVTFKSSNQIHGSCRMVNVAEKPSFTSVPFPKLFAEVAKSLPEFQVRALEMQFHRHKEGKMSKEAFIRCLRTLAGDKLLSTSLQRIRGH</sequence>
<dbReference type="Proteomes" id="UP001515500">
    <property type="component" value="Chromosome 13"/>
</dbReference>
<dbReference type="GO" id="GO:0005634">
    <property type="term" value="C:nucleus"/>
    <property type="evidence" value="ECO:0007669"/>
    <property type="project" value="UniProtKB-SubCell"/>
</dbReference>
<organism evidence="7 8">
    <name type="scientific">Dioscorea cayennensis subsp. rotundata</name>
    <name type="common">White Guinea yam</name>
    <name type="synonym">Dioscorea rotundata</name>
    <dbReference type="NCBI Taxonomy" id="55577"/>
    <lineage>
        <taxon>Eukaryota</taxon>
        <taxon>Viridiplantae</taxon>
        <taxon>Streptophyta</taxon>
        <taxon>Embryophyta</taxon>
        <taxon>Tracheophyta</taxon>
        <taxon>Spermatophyta</taxon>
        <taxon>Magnoliopsida</taxon>
        <taxon>Liliopsida</taxon>
        <taxon>Dioscoreales</taxon>
        <taxon>Dioscoreaceae</taxon>
        <taxon>Dioscorea</taxon>
    </lineage>
</organism>
<dbReference type="PROSITE" id="PS51059">
    <property type="entry name" value="PARP_CATALYTIC"/>
    <property type="match status" value="1"/>
</dbReference>
<dbReference type="InterPro" id="IPR044964">
    <property type="entry name" value="RCD1/SRO1-5"/>
</dbReference>
<dbReference type="PANTHER" id="PTHR32263:SF19">
    <property type="entry name" value="OS03G0230300 PROTEIN"/>
    <property type="match status" value="1"/>
</dbReference>
<keyword evidence="2" id="KW-0217">Developmental protein</keyword>
<evidence type="ECO:0000256" key="4">
    <source>
        <dbReference type="ARBA" id="ARBA00023242"/>
    </source>
</evidence>
<dbReference type="SUPFAM" id="SSF56399">
    <property type="entry name" value="ADP-ribosylation"/>
    <property type="match status" value="1"/>
</dbReference>
<dbReference type="PANTHER" id="PTHR32263">
    <property type="entry name" value="INACTIVE POLY [ADP-RIBOSE] POLYMERASE SRO4-RELATED"/>
    <property type="match status" value="1"/>
</dbReference>
<keyword evidence="7" id="KW-1185">Reference proteome</keyword>
<dbReference type="GeneID" id="120274466"/>
<dbReference type="Pfam" id="PF12174">
    <property type="entry name" value="RST"/>
    <property type="match status" value="1"/>
</dbReference>
<evidence type="ECO:0000313" key="7">
    <source>
        <dbReference type="Proteomes" id="UP001515500"/>
    </source>
</evidence>
<proteinExistence type="predicted"/>
<accession>A0AB40CCU3</accession>
<protein>
    <submittedName>
        <fullName evidence="8">Probable inactive poly [ADP-ribose] polymerase SRO3</fullName>
    </submittedName>
</protein>
<dbReference type="Pfam" id="PF23467">
    <property type="entry name" value="WWE_5"/>
    <property type="match status" value="1"/>
</dbReference>
<evidence type="ECO:0000256" key="2">
    <source>
        <dbReference type="ARBA" id="ARBA00022473"/>
    </source>
</evidence>
<dbReference type="Gene3D" id="3.90.228.10">
    <property type="match status" value="1"/>
</dbReference>
<gene>
    <name evidence="8" type="primary">LOC120274466</name>
</gene>
<dbReference type="PROSITE" id="PS51879">
    <property type="entry name" value="RST"/>
    <property type="match status" value="1"/>
</dbReference>
<feature type="domain" description="PARP catalytic" evidence="5">
    <location>
        <begin position="164"/>
        <end position="384"/>
    </location>
</feature>
<dbReference type="GO" id="GO:0003950">
    <property type="term" value="F:NAD+ poly-ADP-ribosyltransferase activity"/>
    <property type="evidence" value="ECO:0007669"/>
    <property type="project" value="InterPro"/>
</dbReference>
<name>A0AB40CCU3_DIOCR</name>
<dbReference type="AlphaFoldDB" id="A0AB40CCU3"/>
<dbReference type="InterPro" id="IPR012317">
    <property type="entry name" value="Poly(ADP-ribose)pol_cat_dom"/>
</dbReference>
<reference evidence="8" key="1">
    <citation type="submission" date="2025-08" db="UniProtKB">
        <authorList>
            <consortium name="RefSeq"/>
        </authorList>
    </citation>
    <scope>IDENTIFICATION</scope>
</reference>
<keyword evidence="3" id="KW-0346">Stress response</keyword>
<dbReference type="InterPro" id="IPR022003">
    <property type="entry name" value="RST"/>
</dbReference>
<evidence type="ECO:0000256" key="3">
    <source>
        <dbReference type="ARBA" id="ARBA00023016"/>
    </source>
</evidence>
<comment type="subcellular location">
    <subcellularLocation>
        <location evidence="1">Nucleus</location>
    </subcellularLocation>
</comment>
<feature type="domain" description="RST" evidence="6">
    <location>
        <begin position="377"/>
        <end position="445"/>
    </location>
</feature>
<keyword evidence="4" id="KW-0539">Nucleus</keyword>
<evidence type="ECO:0000259" key="6">
    <source>
        <dbReference type="PROSITE" id="PS51879"/>
    </source>
</evidence>
<dbReference type="RefSeq" id="XP_039136933.1">
    <property type="nucleotide sequence ID" value="XM_039280999.1"/>
</dbReference>
<evidence type="ECO:0000256" key="1">
    <source>
        <dbReference type="ARBA" id="ARBA00004123"/>
    </source>
</evidence>
<dbReference type="InterPro" id="IPR057823">
    <property type="entry name" value="WWE_RCD1"/>
</dbReference>